<dbReference type="Proteomes" id="UP000256774">
    <property type="component" value="Unassembled WGS sequence"/>
</dbReference>
<accession>A0A3E0H1E3</accession>
<evidence type="ECO:0000313" key="1">
    <source>
        <dbReference type="EMBL" id="REH35869.1"/>
    </source>
</evidence>
<dbReference type="RefSeq" id="WP_147300298.1">
    <property type="nucleotide sequence ID" value="NZ_QUNR01000006.1"/>
</dbReference>
<reference evidence="1 2" key="1">
    <citation type="submission" date="2018-08" db="EMBL/GenBank/DDBJ databases">
        <title>Genomic Encyclopedia of Type Strains, Phase IV (KMG-IV): sequencing the most valuable type-strain genomes for metagenomic binning, comparative biology and taxonomic classification.</title>
        <authorList>
            <person name="Goeker M."/>
        </authorList>
    </citation>
    <scope>NUCLEOTIDE SEQUENCE [LARGE SCALE GENOMIC DNA]</scope>
    <source>
        <strain evidence="1 2">DSM 26022</strain>
    </source>
</reference>
<evidence type="ECO:0000313" key="2">
    <source>
        <dbReference type="Proteomes" id="UP000256774"/>
    </source>
</evidence>
<organism evidence="1 2">
    <name type="scientific">Paraperlucidibaca baekdonensis</name>
    <dbReference type="NCBI Taxonomy" id="748120"/>
    <lineage>
        <taxon>Bacteria</taxon>
        <taxon>Pseudomonadati</taxon>
        <taxon>Pseudomonadota</taxon>
        <taxon>Gammaproteobacteria</taxon>
        <taxon>Moraxellales</taxon>
        <taxon>Moraxellaceae</taxon>
        <taxon>Paraperlucidibaca</taxon>
    </lineage>
</organism>
<gene>
    <name evidence="1" type="ORF">DFR26_2202</name>
</gene>
<keyword evidence="2" id="KW-1185">Reference proteome</keyword>
<protein>
    <submittedName>
        <fullName evidence="1">Uncharacterized protein</fullName>
    </submittedName>
</protein>
<dbReference type="AlphaFoldDB" id="A0A3E0H1E3"/>
<dbReference type="OrthoDB" id="9179739at2"/>
<proteinExistence type="predicted"/>
<dbReference type="EMBL" id="QUNR01000006">
    <property type="protein sequence ID" value="REH35869.1"/>
    <property type="molecule type" value="Genomic_DNA"/>
</dbReference>
<name>A0A3E0H1E3_9GAMM</name>
<comment type="caution">
    <text evidence="1">The sequence shown here is derived from an EMBL/GenBank/DDBJ whole genome shotgun (WGS) entry which is preliminary data.</text>
</comment>
<sequence>MPLNKFKNQLKSANVFAPVDTLGSFDFYNNLICLDSVDYQTFENMRNNHGAKIVSLEKGERIDSNLYYDLEKIVPLVVHEYTHFIDCTSTLWGLNHLSLMNSAYETCIEQREINFHYAKKFYDHVRTLRLPDYYTFKYEGDGSSRPWQWRASIGKLFSSDGQLTNRAVVFMRFSNSNGDDLVRSPLSMVSLLEATAMKHEIFSKLELLNHCDDKFRLVELASYKRSILDYLYNKEITEYSACVHCVANIHSIKDVIEAFSITSAIARLCLNMPKSLFGRIAESNSAYEAIGISGNEELVELFKASLNFFDRGILFYIIVHALPKSQEYTQASLESALKKTLEIFGITYAEYEENGNVEALTTAYFKDGKFHSLNLMAQAGFNNYALLNRFGFNTSYDKVELPEVYLGDCTSIRLFGCKDLPLNELTADDIFDELSIGNEWVKRFAEACL</sequence>